<evidence type="ECO:0000256" key="1">
    <source>
        <dbReference type="SAM" id="MobiDB-lite"/>
    </source>
</evidence>
<accession>A0A7S0BCX0</accession>
<protein>
    <submittedName>
        <fullName evidence="2">Uncharacterized protein</fullName>
    </submittedName>
</protein>
<organism evidence="2">
    <name type="scientific">Pyrodinium bahamense</name>
    <dbReference type="NCBI Taxonomy" id="73915"/>
    <lineage>
        <taxon>Eukaryota</taxon>
        <taxon>Sar</taxon>
        <taxon>Alveolata</taxon>
        <taxon>Dinophyceae</taxon>
        <taxon>Gonyaulacales</taxon>
        <taxon>Pyrocystaceae</taxon>
        <taxon>Pyrodinium</taxon>
    </lineage>
</organism>
<dbReference type="EMBL" id="HBEG01054176">
    <property type="protein sequence ID" value="CAD8389432.1"/>
    <property type="molecule type" value="Transcribed_RNA"/>
</dbReference>
<reference evidence="2" key="1">
    <citation type="submission" date="2021-01" db="EMBL/GenBank/DDBJ databases">
        <authorList>
            <person name="Corre E."/>
            <person name="Pelletier E."/>
            <person name="Niang G."/>
            <person name="Scheremetjew M."/>
            <person name="Finn R."/>
            <person name="Kale V."/>
            <person name="Holt S."/>
            <person name="Cochrane G."/>
            <person name="Meng A."/>
            <person name="Brown T."/>
            <person name="Cohen L."/>
        </authorList>
    </citation>
    <scope>NUCLEOTIDE SEQUENCE</scope>
    <source>
        <strain evidence="2">Pbaha01</strain>
    </source>
</reference>
<feature type="region of interest" description="Disordered" evidence="1">
    <location>
        <begin position="1"/>
        <end position="25"/>
    </location>
</feature>
<dbReference type="AlphaFoldDB" id="A0A7S0BCX0"/>
<feature type="region of interest" description="Disordered" evidence="1">
    <location>
        <begin position="135"/>
        <end position="154"/>
    </location>
</feature>
<gene>
    <name evidence="2" type="ORF">PBAH0796_LOCUS32996</name>
</gene>
<name>A0A7S0BCX0_9DINO</name>
<feature type="compositionally biased region" description="Pro residues" evidence="1">
    <location>
        <begin position="141"/>
        <end position="151"/>
    </location>
</feature>
<evidence type="ECO:0000313" key="2">
    <source>
        <dbReference type="EMBL" id="CAD8389432.1"/>
    </source>
</evidence>
<proteinExistence type="predicted"/>
<sequence length="230" mass="24370">MDATPRPVAAKRSRADEHSPQPGKVLRLPKVPSVGDWVLVKATSRRSVDRLKAKTPCLVTLVADGRVQVLYPNQLAVFLHQKDGEVSVRFRTEACDLADVRAYRGEAASLLDRKMIVALCSSVAGAAAASAAKRGGETAPAPMPAANPPEESPPECLAPAVAVRDQGWLLAFTAGVAQAFRAEGREVLDRAALAGRLAGAYTPDELDEGLAALDRLNKVMIADNAIFLVV</sequence>